<sequence>MEREKQVKILHISRTMGQGGAEKVVFQLCKDILNVESYVASTGGEYVNELSKIGVKHFFIPDLEKKDPINLVKTFFALNKIIRKNNIKIIHSHHRMAAFYVRLLQFINSNLVHIYTAHNVFFDKKKLMRFALSKCQIVGCGKTVVDNLINYYEIKKDSVQCIYNSIEKPKYISKCNDFSENDILIGCVGRLNKQKGIDIFIKAMNVVVTKYPKIKGIIIGEGEEKKYLENLVSSLNIQEHIKFLGYRKDVFSLMNAMEFVVLPSRWEGFPLVPIETFSLGKTIIVSDIKNNLEIIKDKFNGLSFKKDDYDDLSKKIIELLCDVDFRKKLESNALFDYVNNYSYEVFLNKYLDLYTLNQ</sequence>
<dbReference type="RefSeq" id="WP_219937763.1">
    <property type="nucleotide sequence ID" value="NZ_JAGFNY010000021.1"/>
</dbReference>
<dbReference type="CDD" id="cd03801">
    <property type="entry name" value="GT4_PimA-like"/>
    <property type="match status" value="1"/>
</dbReference>
<organism evidence="3 4">
    <name type="scientific">Succinivibrio faecicola</name>
    <dbReference type="NCBI Taxonomy" id="2820300"/>
    <lineage>
        <taxon>Bacteria</taxon>
        <taxon>Pseudomonadati</taxon>
        <taxon>Pseudomonadota</taxon>
        <taxon>Gammaproteobacteria</taxon>
        <taxon>Aeromonadales</taxon>
        <taxon>Succinivibrionaceae</taxon>
        <taxon>Succinivibrio</taxon>
    </lineage>
</organism>
<dbReference type="InterPro" id="IPR028098">
    <property type="entry name" value="Glyco_trans_4-like_N"/>
</dbReference>
<feature type="domain" description="Glycosyltransferase subfamily 4-like N-terminal" evidence="2">
    <location>
        <begin position="19"/>
        <end position="166"/>
    </location>
</feature>
<proteinExistence type="predicted"/>
<name>A0ABS7DHJ0_9GAMM</name>
<dbReference type="Proteomes" id="UP000731465">
    <property type="component" value="Unassembled WGS sequence"/>
</dbReference>
<gene>
    <name evidence="3" type="ORF">J5V48_06505</name>
</gene>
<protein>
    <submittedName>
        <fullName evidence="3">Glycosyltransferase family 4 protein</fullName>
    </submittedName>
</protein>
<reference evidence="3 4" key="1">
    <citation type="submission" date="2021-03" db="EMBL/GenBank/DDBJ databases">
        <title>Succinivibrio sp. nov. isolated from feces of cow.</title>
        <authorList>
            <person name="Choi J.-Y."/>
        </authorList>
    </citation>
    <scope>NUCLEOTIDE SEQUENCE [LARGE SCALE GENOMIC DNA]</scope>
    <source>
        <strain evidence="3 4">AGMB01872</strain>
    </source>
</reference>
<evidence type="ECO:0000259" key="2">
    <source>
        <dbReference type="Pfam" id="PF13439"/>
    </source>
</evidence>
<dbReference type="PANTHER" id="PTHR12526:SF634">
    <property type="entry name" value="BLL3361 PROTEIN"/>
    <property type="match status" value="1"/>
</dbReference>
<dbReference type="EMBL" id="JAGFNY010000021">
    <property type="protein sequence ID" value="MBW7570539.1"/>
    <property type="molecule type" value="Genomic_DNA"/>
</dbReference>
<dbReference type="Pfam" id="PF00534">
    <property type="entry name" value="Glycos_transf_1"/>
    <property type="match status" value="1"/>
</dbReference>
<dbReference type="InterPro" id="IPR001296">
    <property type="entry name" value="Glyco_trans_1"/>
</dbReference>
<accession>A0ABS7DHJ0</accession>
<dbReference type="Pfam" id="PF13439">
    <property type="entry name" value="Glyco_transf_4"/>
    <property type="match status" value="1"/>
</dbReference>
<dbReference type="SUPFAM" id="SSF53756">
    <property type="entry name" value="UDP-Glycosyltransferase/glycogen phosphorylase"/>
    <property type="match status" value="1"/>
</dbReference>
<keyword evidence="4" id="KW-1185">Reference proteome</keyword>
<comment type="caution">
    <text evidence="3">The sequence shown here is derived from an EMBL/GenBank/DDBJ whole genome shotgun (WGS) entry which is preliminary data.</text>
</comment>
<evidence type="ECO:0000313" key="3">
    <source>
        <dbReference type="EMBL" id="MBW7570539.1"/>
    </source>
</evidence>
<feature type="domain" description="Glycosyl transferase family 1" evidence="1">
    <location>
        <begin position="176"/>
        <end position="333"/>
    </location>
</feature>
<dbReference type="Gene3D" id="3.40.50.2000">
    <property type="entry name" value="Glycogen Phosphorylase B"/>
    <property type="match status" value="2"/>
</dbReference>
<dbReference type="PANTHER" id="PTHR12526">
    <property type="entry name" value="GLYCOSYLTRANSFERASE"/>
    <property type="match status" value="1"/>
</dbReference>
<evidence type="ECO:0000313" key="4">
    <source>
        <dbReference type="Proteomes" id="UP000731465"/>
    </source>
</evidence>
<evidence type="ECO:0000259" key="1">
    <source>
        <dbReference type="Pfam" id="PF00534"/>
    </source>
</evidence>